<dbReference type="Pfam" id="PF12796">
    <property type="entry name" value="Ank_2"/>
    <property type="match status" value="1"/>
</dbReference>
<dbReference type="SUPFAM" id="SSF48403">
    <property type="entry name" value="Ankyrin repeat"/>
    <property type="match status" value="1"/>
</dbReference>
<evidence type="ECO:0000313" key="3">
    <source>
        <dbReference type="Proteomes" id="UP001567538"/>
    </source>
</evidence>
<proteinExistence type="predicted"/>
<dbReference type="Gene3D" id="1.25.40.20">
    <property type="entry name" value="Ankyrin repeat-containing domain"/>
    <property type="match status" value="1"/>
</dbReference>
<dbReference type="InterPro" id="IPR002110">
    <property type="entry name" value="Ankyrin_rpt"/>
</dbReference>
<evidence type="ECO:0000256" key="1">
    <source>
        <dbReference type="PROSITE-ProRule" id="PRU00023"/>
    </source>
</evidence>
<feature type="repeat" description="ANK" evidence="1">
    <location>
        <begin position="150"/>
        <end position="179"/>
    </location>
</feature>
<reference evidence="2 3" key="1">
    <citation type="submission" date="2024-06" db="EMBL/GenBank/DDBJ databases">
        <title>A chromosome level genome sequence of Diviner's sage (Salvia divinorum).</title>
        <authorList>
            <person name="Ford S.A."/>
            <person name="Ro D.-K."/>
            <person name="Ness R.W."/>
            <person name="Phillips M.A."/>
        </authorList>
    </citation>
    <scope>NUCLEOTIDE SEQUENCE [LARGE SCALE GENOMIC DNA]</scope>
    <source>
        <strain evidence="2">SAF-2024a</strain>
        <tissue evidence="2">Leaf</tissue>
    </source>
</reference>
<dbReference type="PRINTS" id="PR01415">
    <property type="entry name" value="ANKYRIN"/>
</dbReference>
<dbReference type="SMART" id="SM00248">
    <property type="entry name" value="ANK"/>
    <property type="match status" value="6"/>
</dbReference>
<dbReference type="Pfam" id="PF13606">
    <property type="entry name" value="Ank_3"/>
    <property type="match status" value="1"/>
</dbReference>
<dbReference type="Pfam" id="PF00023">
    <property type="entry name" value="Ank"/>
    <property type="match status" value="1"/>
</dbReference>
<protein>
    <submittedName>
        <fullName evidence="2">Ankyrin-1-like isoform X1</fullName>
    </submittedName>
</protein>
<dbReference type="PROSITE" id="PS50088">
    <property type="entry name" value="ANK_REPEAT"/>
    <property type="match status" value="4"/>
</dbReference>
<organism evidence="2 3">
    <name type="scientific">Salvia divinorum</name>
    <name type="common">Maria pastora</name>
    <name type="synonym">Diviner's sage</name>
    <dbReference type="NCBI Taxonomy" id="28513"/>
    <lineage>
        <taxon>Eukaryota</taxon>
        <taxon>Viridiplantae</taxon>
        <taxon>Streptophyta</taxon>
        <taxon>Embryophyta</taxon>
        <taxon>Tracheophyta</taxon>
        <taxon>Spermatophyta</taxon>
        <taxon>Magnoliopsida</taxon>
        <taxon>eudicotyledons</taxon>
        <taxon>Gunneridae</taxon>
        <taxon>Pentapetalae</taxon>
        <taxon>asterids</taxon>
        <taxon>lamiids</taxon>
        <taxon>Lamiales</taxon>
        <taxon>Lamiaceae</taxon>
        <taxon>Nepetoideae</taxon>
        <taxon>Mentheae</taxon>
        <taxon>Salviinae</taxon>
        <taxon>Salvia</taxon>
        <taxon>Salvia subgen. Calosphace</taxon>
    </lineage>
</organism>
<dbReference type="PROSITE" id="PS50297">
    <property type="entry name" value="ANK_REP_REGION"/>
    <property type="match status" value="3"/>
</dbReference>
<accession>A0ABD1FZR3</accession>
<dbReference type="InterPro" id="IPR051616">
    <property type="entry name" value="Cul2-RING_E3_ligase_SR"/>
</dbReference>
<sequence>MGSTSEIGASIIEAGASGDLNQLRAIRKKVGDDWEFRRICDQYTAFSTGWSVLHHAVEIGHFEMCRFLIKKVHVFVDPLTYKMDAPIAQAAKRGHVEIVKFLIEHGANVGLANIEGFTPLHYALLIGNMELMELLLRNRVFVDAQSVVGTPLQIALSRGNAEAVKSLLSHGANPNYFYSVEETPLGIAVNARSFECLKLLLEAKADPNAYFNGLSPLSAAAREPDTKFLKSLLAAKADPNLLREVTDDDLQDIFLPIEEAATVRNRAAMEILFPVTKRLAHYPNWTIDGIIEYVQTEEFLAKGAERVLRLLTKLDIRGMQYACNEDLYSAIVQYRAATILRPWNTKWLSKLSMWEARLDLKIPSLLGAQKCVRLMPDLPVPVQGEIDAAANVTFKKFLIAGLAFSLDPYNKDTDHSFRVCLFDYFVWLTQMRF</sequence>
<feature type="repeat" description="ANK" evidence="1">
    <location>
        <begin position="115"/>
        <end position="147"/>
    </location>
</feature>
<dbReference type="PANTHER" id="PTHR46224:SF6">
    <property type="entry name" value="ANKYRIN REPEAT FAMILY PROTEIN"/>
    <property type="match status" value="1"/>
</dbReference>
<dbReference type="EMBL" id="JBEAFC010000011">
    <property type="protein sequence ID" value="KAL1537334.1"/>
    <property type="molecule type" value="Genomic_DNA"/>
</dbReference>
<keyword evidence="3" id="KW-1185">Reference proteome</keyword>
<keyword evidence="1" id="KW-0040">ANK repeat</keyword>
<evidence type="ECO:0000313" key="2">
    <source>
        <dbReference type="EMBL" id="KAL1537334.1"/>
    </source>
</evidence>
<feature type="repeat" description="ANK" evidence="1">
    <location>
        <begin position="82"/>
        <end position="114"/>
    </location>
</feature>
<name>A0ABD1FZR3_SALDI</name>
<feature type="repeat" description="ANK" evidence="1">
    <location>
        <begin position="212"/>
        <end position="244"/>
    </location>
</feature>
<comment type="caution">
    <text evidence="2">The sequence shown here is derived from an EMBL/GenBank/DDBJ whole genome shotgun (WGS) entry which is preliminary data.</text>
</comment>
<dbReference type="AlphaFoldDB" id="A0ABD1FZR3"/>
<dbReference type="Proteomes" id="UP001567538">
    <property type="component" value="Unassembled WGS sequence"/>
</dbReference>
<dbReference type="PANTHER" id="PTHR46224">
    <property type="entry name" value="ANKYRIN REPEAT FAMILY PROTEIN"/>
    <property type="match status" value="1"/>
</dbReference>
<dbReference type="InterPro" id="IPR036770">
    <property type="entry name" value="Ankyrin_rpt-contain_sf"/>
</dbReference>
<gene>
    <name evidence="2" type="ORF">AAHA92_29863</name>
</gene>